<evidence type="ECO:0000313" key="6">
    <source>
        <dbReference type="Proteomes" id="UP000634647"/>
    </source>
</evidence>
<evidence type="ECO:0000313" key="5">
    <source>
        <dbReference type="Proteomes" id="UP000199541"/>
    </source>
</evidence>
<dbReference type="Pfam" id="PF04333">
    <property type="entry name" value="MlaA"/>
    <property type="match status" value="1"/>
</dbReference>
<reference evidence="3" key="1">
    <citation type="journal article" date="2014" name="Int. J. Syst. Evol. Microbiol.">
        <title>Complete genome sequence of Corynebacterium casei LMG S-19264T (=DSM 44701T), isolated from a smear-ripened cheese.</title>
        <authorList>
            <consortium name="US DOE Joint Genome Institute (JGI-PGF)"/>
            <person name="Walter F."/>
            <person name="Albersmeier A."/>
            <person name="Kalinowski J."/>
            <person name="Ruckert C."/>
        </authorList>
    </citation>
    <scope>NUCLEOTIDE SEQUENCE</scope>
    <source>
        <strain evidence="3">CGMCC 1.10859</strain>
    </source>
</reference>
<dbReference type="RefSeq" id="WP_081824939.1">
    <property type="nucleotide sequence ID" value="NZ_BNAB01000001.1"/>
</dbReference>
<dbReference type="Proteomes" id="UP000199541">
    <property type="component" value="Unassembled WGS sequence"/>
</dbReference>
<name>A0AAN4ZXW5_9RHOB</name>
<dbReference type="InterPro" id="IPR007428">
    <property type="entry name" value="MlaA"/>
</dbReference>
<keyword evidence="4" id="KW-0449">Lipoprotein</keyword>
<dbReference type="PRINTS" id="PR01805">
    <property type="entry name" value="VACJLIPOPROT"/>
</dbReference>
<comment type="similarity">
    <text evidence="1">Belongs to the MlaA family.</text>
</comment>
<dbReference type="Proteomes" id="UP000634647">
    <property type="component" value="Unassembled WGS sequence"/>
</dbReference>
<dbReference type="PANTHER" id="PTHR30035:SF3">
    <property type="entry name" value="INTERMEMBRANE PHOSPHOLIPID TRANSPORT SYSTEM LIPOPROTEIN MLAA"/>
    <property type="match status" value="1"/>
</dbReference>
<evidence type="ECO:0000256" key="1">
    <source>
        <dbReference type="ARBA" id="ARBA00010634"/>
    </source>
</evidence>
<keyword evidence="2" id="KW-0732">Signal</keyword>
<dbReference type="AlphaFoldDB" id="A0AAN4ZXW5"/>
<comment type="caution">
    <text evidence="3">The sequence shown here is derived from an EMBL/GenBank/DDBJ whole genome shotgun (WGS) entry which is preliminary data.</text>
</comment>
<accession>A0AAN4ZXW5</accession>
<dbReference type="GO" id="GO:0016020">
    <property type="term" value="C:membrane"/>
    <property type="evidence" value="ECO:0007669"/>
    <property type="project" value="InterPro"/>
</dbReference>
<gene>
    <name evidence="3" type="primary">vacJ</name>
    <name evidence="3" type="ORF">GCM10008024_05370</name>
    <name evidence="4" type="ORF">SAMN05444006_10111</name>
</gene>
<evidence type="ECO:0000313" key="4">
    <source>
        <dbReference type="EMBL" id="SDW00322.1"/>
    </source>
</evidence>
<protein>
    <submittedName>
        <fullName evidence="4">Phospholipid-binding lipoprotein MlaA</fullName>
    </submittedName>
</protein>
<reference evidence="3" key="3">
    <citation type="submission" date="2023-06" db="EMBL/GenBank/DDBJ databases">
        <authorList>
            <person name="Sun Q."/>
            <person name="Zhou Y."/>
        </authorList>
    </citation>
    <scope>NUCLEOTIDE SEQUENCE</scope>
    <source>
        <strain evidence="3">CGMCC 1.10859</strain>
    </source>
</reference>
<keyword evidence="5" id="KW-1185">Reference proteome</keyword>
<reference evidence="4 5" key="2">
    <citation type="submission" date="2016-10" db="EMBL/GenBank/DDBJ databases">
        <authorList>
            <person name="Varghese N."/>
            <person name="Submissions S."/>
        </authorList>
    </citation>
    <scope>NUCLEOTIDE SEQUENCE [LARGE SCALE GENOMIC DNA]</scope>
    <source>
        <strain evidence="4 5">DSM 24802</strain>
    </source>
</reference>
<evidence type="ECO:0000256" key="2">
    <source>
        <dbReference type="ARBA" id="ARBA00022729"/>
    </source>
</evidence>
<dbReference type="EMBL" id="FNOB01000001">
    <property type="protein sequence ID" value="SDW00322.1"/>
    <property type="molecule type" value="Genomic_DNA"/>
</dbReference>
<sequence length="269" mass="29027">MRRRQTLRPQANPGAPIVDLRRLPAARPLLFGTLAAVALAGCAPAPKGGGVNDPYEAQNRAVHRFNVDLDKTLLKPSANAYGSAVPAPLRQGVSNVASNLSEPSYFVNDLLQGNLAAGVQNLFRFVLNTTAGVGGLFDPSTAIGLAPRPNDFGRTLHVWGARQGAYLEVPILGPSTERDLTGTIVDFAINPLRFALNGNERKAALLAEAGAKLETRFRFSSTIDSILYGSADSYAQERLLYLQNRDYALGIKSKTNQEFLDPYEDPYGN</sequence>
<dbReference type="PANTHER" id="PTHR30035">
    <property type="entry name" value="LIPOPROTEIN VACJ-RELATED"/>
    <property type="match status" value="1"/>
</dbReference>
<dbReference type="GO" id="GO:0120010">
    <property type="term" value="P:intermembrane phospholipid transfer"/>
    <property type="evidence" value="ECO:0007669"/>
    <property type="project" value="TreeGrafter"/>
</dbReference>
<proteinExistence type="inferred from homology"/>
<organism evidence="3 6">
    <name type="scientific">Allgaiera indica</name>
    <dbReference type="NCBI Taxonomy" id="765699"/>
    <lineage>
        <taxon>Bacteria</taxon>
        <taxon>Pseudomonadati</taxon>
        <taxon>Pseudomonadota</taxon>
        <taxon>Alphaproteobacteria</taxon>
        <taxon>Rhodobacterales</taxon>
        <taxon>Paracoccaceae</taxon>
        <taxon>Allgaiera</taxon>
    </lineage>
</organism>
<dbReference type="EMBL" id="BNAB01000001">
    <property type="protein sequence ID" value="GHD99120.1"/>
    <property type="molecule type" value="Genomic_DNA"/>
</dbReference>
<evidence type="ECO:0000313" key="3">
    <source>
        <dbReference type="EMBL" id="GHD99120.1"/>
    </source>
</evidence>